<dbReference type="EMBL" id="ABCS01000058">
    <property type="protein sequence ID" value="EDM76789.1"/>
    <property type="molecule type" value="Genomic_DNA"/>
</dbReference>
<evidence type="ECO:0000256" key="1">
    <source>
        <dbReference type="SAM" id="MobiDB-lite"/>
    </source>
</evidence>
<proteinExistence type="predicted"/>
<feature type="region of interest" description="Disordered" evidence="1">
    <location>
        <begin position="1"/>
        <end position="23"/>
    </location>
</feature>
<dbReference type="RefSeq" id="WP_006974076.1">
    <property type="nucleotide sequence ID" value="NZ_ABCS01000058.1"/>
</dbReference>
<accession>A6GBI5</accession>
<dbReference type="STRING" id="391625.PPSIR1_18847"/>
<reference evidence="2 3" key="1">
    <citation type="submission" date="2007-06" db="EMBL/GenBank/DDBJ databases">
        <authorList>
            <person name="Shimkets L."/>
            <person name="Ferriera S."/>
            <person name="Johnson J."/>
            <person name="Kravitz S."/>
            <person name="Beeson K."/>
            <person name="Sutton G."/>
            <person name="Rogers Y.-H."/>
            <person name="Friedman R."/>
            <person name="Frazier M."/>
            <person name="Venter J.C."/>
        </authorList>
    </citation>
    <scope>NUCLEOTIDE SEQUENCE [LARGE SCALE GENOMIC DNA]</scope>
    <source>
        <strain evidence="2 3">SIR-1</strain>
    </source>
</reference>
<evidence type="ECO:0000313" key="3">
    <source>
        <dbReference type="Proteomes" id="UP000005801"/>
    </source>
</evidence>
<comment type="caution">
    <text evidence="2">The sequence shown here is derived from an EMBL/GenBank/DDBJ whole genome shotgun (WGS) entry which is preliminary data.</text>
</comment>
<dbReference type="Proteomes" id="UP000005801">
    <property type="component" value="Unassembled WGS sequence"/>
</dbReference>
<evidence type="ECO:0000313" key="2">
    <source>
        <dbReference type="EMBL" id="EDM76789.1"/>
    </source>
</evidence>
<name>A6GBI5_9BACT</name>
<dbReference type="eggNOG" id="ENOG50317BP">
    <property type="taxonomic scope" value="Bacteria"/>
</dbReference>
<gene>
    <name evidence="2" type="ORF">PPSIR1_18847</name>
</gene>
<organism evidence="2 3">
    <name type="scientific">Plesiocystis pacifica SIR-1</name>
    <dbReference type="NCBI Taxonomy" id="391625"/>
    <lineage>
        <taxon>Bacteria</taxon>
        <taxon>Pseudomonadati</taxon>
        <taxon>Myxococcota</taxon>
        <taxon>Polyangia</taxon>
        <taxon>Nannocystales</taxon>
        <taxon>Nannocystaceae</taxon>
        <taxon>Plesiocystis</taxon>
    </lineage>
</organism>
<protein>
    <submittedName>
        <fullName evidence="2">Uncharacterized protein</fullName>
    </submittedName>
</protein>
<sequence>MNTAQATVESPPRHSPVASGPLDQLARHDGARLESMYRAGAVPESLAVLDGNPAGRMLAVRGLERGLTRGPLRSLAAAPFFPWGGKSFSSAGPAATQGRGINRVHLGGRHLLFPFETRVEASAIDGEPTVVLDYDLGDNPRLIARIHDEIREVEPGLYLGPAMWKSGPARVLVLWFALDTRAQAPSIGWG</sequence>
<keyword evidence="3" id="KW-1185">Reference proteome</keyword>
<dbReference type="AlphaFoldDB" id="A6GBI5"/>